<reference evidence="1" key="2">
    <citation type="journal article" date="2021" name="Microbiome">
        <title>Successional dynamics and alternative stable states in a saline activated sludge microbial community over 9 years.</title>
        <authorList>
            <person name="Wang Y."/>
            <person name="Ye J."/>
            <person name="Ju F."/>
            <person name="Liu L."/>
            <person name="Boyd J.A."/>
            <person name="Deng Y."/>
            <person name="Parks D.H."/>
            <person name="Jiang X."/>
            <person name="Yin X."/>
            <person name="Woodcroft B.J."/>
            <person name="Tyson G.W."/>
            <person name="Hugenholtz P."/>
            <person name="Polz M.F."/>
            <person name="Zhang T."/>
        </authorList>
    </citation>
    <scope>NUCLEOTIDE SEQUENCE</scope>
    <source>
        <strain evidence="1">HKST-UBA02</strain>
    </source>
</reference>
<gene>
    <name evidence="1" type="ORF">KDA27_16305</name>
</gene>
<evidence type="ECO:0000313" key="2">
    <source>
        <dbReference type="Proteomes" id="UP000739538"/>
    </source>
</evidence>
<accession>A0A956NDL5</accession>
<proteinExistence type="predicted"/>
<reference evidence="1" key="1">
    <citation type="submission" date="2020-04" db="EMBL/GenBank/DDBJ databases">
        <authorList>
            <person name="Zhang T."/>
        </authorList>
    </citation>
    <scope>NUCLEOTIDE SEQUENCE</scope>
    <source>
        <strain evidence="1">HKST-UBA02</strain>
    </source>
</reference>
<comment type="caution">
    <text evidence="1">The sequence shown here is derived from an EMBL/GenBank/DDBJ whole genome shotgun (WGS) entry which is preliminary data.</text>
</comment>
<dbReference type="EMBL" id="JAGQHS010000095">
    <property type="protein sequence ID" value="MCA9757367.1"/>
    <property type="molecule type" value="Genomic_DNA"/>
</dbReference>
<dbReference type="AlphaFoldDB" id="A0A956NDL5"/>
<dbReference type="Proteomes" id="UP000739538">
    <property type="component" value="Unassembled WGS sequence"/>
</dbReference>
<organism evidence="1 2">
    <name type="scientific">Eiseniibacteriota bacterium</name>
    <dbReference type="NCBI Taxonomy" id="2212470"/>
    <lineage>
        <taxon>Bacteria</taxon>
        <taxon>Candidatus Eiseniibacteriota</taxon>
    </lineage>
</organism>
<protein>
    <submittedName>
        <fullName evidence="1">Uncharacterized protein</fullName>
    </submittedName>
</protein>
<evidence type="ECO:0000313" key="1">
    <source>
        <dbReference type="EMBL" id="MCA9757367.1"/>
    </source>
</evidence>
<sequence length="73" mass="7564">MGRIIIGALVILVALLGLKQFSQSQKGADAPATGGDVAASTELISYITHGEAVEVAAFVPDQGYAIVEFTADW</sequence>
<name>A0A956NDL5_UNCEI</name>